<organism evidence="1 2">
    <name type="scientific">Clunio marinus</name>
    <dbReference type="NCBI Taxonomy" id="568069"/>
    <lineage>
        <taxon>Eukaryota</taxon>
        <taxon>Metazoa</taxon>
        <taxon>Ecdysozoa</taxon>
        <taxon>Arthropoda</taxon>
        <taxon>Hexapoda</taxon>
        <taxon>Insecta</taxon>
        <taxon>Pterygota</taxon>
        <taxon>Neoptera</taxon>
        <taxon>Endopterygota</taxon>
        <taxon>Diptera</taxon>
        <taxon>Nematocera</taxon>
        <taxon>Chironomoidea</taxon>
        <taxon>Chironomidae</taxon>
        <taxon>Clunio</taxon>
    </lineage>
</organism>
<gene>
    <name evidence="1" type="ORF">CLUMA_CG011385</name>
</gene>
<reference evidence="1 2" key="1">
    <citation type="submission" date="2015-04" db="EMBL/GenBank/DDBJ databases">
        <authorList>
            <person name="Syromyatnikov M.Y."/>
            <person name="Popov V.N."/>
        </authorList>
    </citation>
    <scope>NUCLEOTIDE SEQUENCE [LARGE SCALE GENOMIC DNA]</scope>
</reference>
<evidence type="ECO:0000313" key="1">
    <source>
        <dbReference type="EMBL" id="CRK98016.1"/>
    </source>
</evidence>
<evidence type="ECO:0000313" key="2">
    <source>
        <dbReference type="Proteomes" id="UP000183832"/>
    </source>
</evidence>
<dbReference type="AlphaFoldDB" id="A0A1J1ICQ5"/>
<name>A0A1J1ICQ5_9DIPT</name>
<accession>A0A1J1ICQ5</accession>
<dbReference type="Proteomes" id="UP000183832">
    <property type="component" value="Unassembled WGS sequence"/>
</dbReference>
<sequence length="127" mass="14848">MCLSYVSVVESEKPMEKCTQQLTVVYIELKINFSEQQDISRRHQQNFLFIRQRNEKETTTNYVNTKEVICEIKVKFRRNSGQGTIEVINLNTMDCFMRISQLHIQQKGFNLFKSILSAHVLNKLGGT</sequence>
<keyword evidence="2" id="KW-1185">Reference proteome</keyword>
<proteinExistence type="predicted"/>
<dbReference type="EMBL" id="CVRI01000047">
    <property type="protein sequence ID" value="CRK98016.1"/>
    <property type="molecule type" value="Genomic_DNA"/>
</dbReference>
<protein>
    <submittedName>
        <fullName evidence="1">CLUMA_CG011385, isoform A</fullName>
    </submittedName>
</protein>